<sequence length="258" mass="28270">MQKMSYVVGAIIIVAFLALTVQSIRQKIATNSDNVATTANENTNADSVLGDLNSDVLDYLNQAASETEAEATNANTNSNVTGSNTINTQQAFCTDNLTSLQDIAWFKTFSATHEELDKEAATIVSLCSTTNNTKIVFLDYNEAQKTEQIGWWEQKTNALNKLDSLTIERATTQVPAAETYFGLHGWINENQFSLSRHPSAETRNYSLFNVNQLVEKPVSECAVTTTQLVCSAAEHDAWGCTIGQTSSQTQETCTDVEE</sequence>
<gene>
    <name evidence="1" type="ORF">A3F54_03425</name>
</gene>
<dbReference type="AlphaFoldDB" id="A0A1G2B4X1"/>
<organism evidence="1 2">
    <name type="scientific">Candidatus Kerfeldbacteria bacterium RIFCSPHIGHO2_12_FULL_48_17</name>
    <dbReference type="NCBI Taxonomy" id="1798542"/>
    <lineage>
        <taxon>Bacteria</taxon>
        <taxon>Candidatus Kerfeldiibacteriota</taxon>
    </lineage>
</organism>
<accession>A0A1G2B4X1</accession>
<dbReference type="Proteomes" id="UP000176952">
    <property type="component" value="Unassembled WGS sequence"/>
</dbReference>
<name>A0A1G2B4X1_9BACT</name>
<proteinExistence type="predicted"/>
<evidence type="ECO:0000313" key="2">
    <source>
        <dbReference type="Proteomes" id="UP000176952"/>
    </source>
</evidence>
<evidence type="ECO:0000313" key="1">
    <source>
        <dbReference type="EMBL" id="OGY84233.1"/>
    </source>
</evidence>
<dbReference type="EMBL" id="MHKD01000016">
    <property type="protein sequence ID" value="OGY84233.1"/>
    <property type="molecule type" value="Genomic_DNA"/>
</dbReference>
<comment type="caution">
    <text evidence="1">The sequence shown here is derived from an EMBL/GenBank/DDBJ whole genome shotgun (WGS) entry which is preliminary data.</text>
</comment>
<dbReference type="STRING" id="1798542.A3F54_03425"/>
<reference evidence="1 2" key="1">
    <citation type="journal article" date="2016" name="Nat. Commun.">
        <title>Thousands of microbial genomes shed light on interconnected biogeochemical processes in an aquifer system.</title>
        <authorList>
            <person name="Anantharaman K."/>
            <person name="Brown C.T."/>
            <person name="Hug L.A."/>
            <person name="Sharon I."/>
            <person name="Castelle C.J."/>
            <person name="Probst A.J."/>
            <person name="Thomas B.C."/>
            <person name="Singh A."/>
            <person name="Wilkins M.J."/>
            <person name="Karaoz U."/>
            <person name="Brodie E.L."/>
            <person name="Williams K.H."/>
            <person name="Hubbard S.S."/>
            <person name="Banfield J.F."/>
        </authorList>
    </citation>
    <scope>NUCLEOTIDE SEQUENCE [LARGE SCALE GENOMIC DNA]</scope>
</reference>
<protein>
    <submittedName>
        <fullName evidence="1">Uncharacterized protein</fullName>
    </submittedName>
</protein>